<proteinExistence type="predicted"/>
<protein>
    <submittedName>
        <fullName evidence="7">E3 ubiquitin protein ligase AIRP2</fullName>
    </submittedName>
</protein>
<dbReference type="EMBL" id="BQNB010009340">
    <property type="protein sequence ID" value="GJS62161.1"/>
    <property type="molecule type" value="Genomic_DNA"/>
</dbReference>
<evidence type="ECO:0000313" key="8">
    <source>
        <dbReference type="Proteomes" id="UP001151760"/>
    </source>
</evidence>
<dbReference type="SMART" id="SM00184">
    <property type="entry name" value="RING"/>
    <property type="match status" value="1"/>
</dbReference>
<dbReference type="InterPro" id="IPR001841">
    <property type="entry name" value="Znf_RING"/>
</dbReference>
<evidence type="ECO:0000256" key="5">
    <source>
        <dbReference type="SAM" id="MobiDB-lite"/>
    </source>
</evidence>
<accession>A0ABQ4XBG8</accession>
<dbReference type="Gene3D" id="3.30.40.10">
    <property type="entry name" value="Zinc/RING finger domain, C3HC4 (zinc finger)"/>
    <property type="match status" value="1"/>
</dbReference>
<dbReference type="Proteomes" id="UP001151760">
    <property type="component" value="Unassembled WGS sequence"/>
</dbReference>
<feature type="domain" description="RING-type" evidence="6">
    <location>
        <begin position="60"/>
        <end position="98"/>
    </location>
</feature>
<name>A0ABQ4XBG8_9ASTR</name>
<evidence type="ECO:0000313" key="7">
    <source>
        <dbReference type="EMBL" id="GJS62161.1"/>
    </source>
</evidence>
<evidence type="ECO:0000259" key="6">
    <source>
        <dbReference type="PROSITE" id="PS50089"/>
    </source>
</evidence>
<dbReference type="InterPro" id="IPR017907">
    <property type="entry name" value="Znf_RING_CS"/>
</dbReference>
<evidence type="ECO:0000256" key="3">
    <source>
        <dbReference type="ARBA" id="ARBA00022833"/>
    </source>
</evidence>
<dbReference type="PANTHER" id="PTHR15315">
    <property type="entry name" value="RING FINGER PROTEIN 41, 151"/>
    <property type="match status" value="1"/>
</dbReference>
<organism evidence="7 8">
    <name type="scientific">Tanacetum coccineum</name>
    <dbReference type="NCBI Taxonomy" id="301880"/>
    <lineage>
        <taxon>Eukaryota</taxon>
        <taxon>Viridiplantae</taxon>
        <taxon>Streptophyta</taxon>
        <taxon>Embryophyta</taxon>
        <taxon>Tracheophyta</taxon>
        <taxon>Spermatophyta</taxon>
        <taxon>Magnoliopsida</taxon>
        <taxon>eudicotyledons</taxon>
        <taxon>Gunneridae</taxon>
        <taxon>Pentapetalae</taxon>
        <taxon>asterids</taxon>
        <taxon>campanulids</taxon>
        <taxon>Asterales</taxon>
        <taxon>Asteraceae</taxon>
        <taxon>Asteroideae</taxon>
        <taxon>Anthemideae</taxon>
        <taxon>Anthemidinae</taxon>
        <taxon>Tanacetum</taxon>
    </lineage>
</organism>
<reference evidence="7" key="2">
    <citation type="submission" date="2022-01" db="EMBL/GenBank/DDBJ databases">
        <authorList>
            <person name="Yamashiro T."/>
            <person name="Shiraishi A."/>
            <person name="Satake H."/>
            <person name="Nakayama K."/>
        </authorList>
    </citation>
    <scope>NUCLEOTIDE SEQUENCE</scope>
</reference>
<keyword evidence="2 4" id="KW-0863">Zinc-finger</keyword>
<evidence type="ECO:0000256" key="4">
    <source>
        <dbReference type="PROSITE-ProRule" id="PRU00175"/>
    </source>
</evidence>
<gene>
    <name evidence="7" type="ORF">Tco_0656945</name>
</gene>
<reference evidence="7" key="1">
    <citation type="journal article" date="2022" name="Int. J. Mol. Sci.">
        <title>Draft Genome of Tanacetum Coccineum: Genomic Comparison of Closely Related Tanacetum-Family Plants.</title>
        <authorList>
            <person name="Yamashiro T."/>
            <person name="Shiraishi A."/>
            <person name="Nakayama K."/>
            <person name="Satake H."/>
        </authorList>
    </citation>
    <scope>NUCLEOTIDE SEQUENCE</scope>
</reference>
<dbReference type="Pfam" id="PF13920">
    <property type="entry name" value="zf-C3HC4_3"/>
    <property type="match status" value="1"/>
</dbReference>
<feature type="region of interest" description="Disordered" evidence="5">
    <location>
        <begin position="169"/>
        <end position="225"/>
    </location>
</feature>
<dbReference type="SUPFAM" id="SSF57850">
    <property type="entry name" value="RING/U-box"/>
    <property type="match status" value="1"/>
</dbReference>
<keyword evidence="1" id="KW-0479">Metal-binding</keyword>
<sequence length="437" mass="48427">MLAAVILPSLRRLHYDLVELDYPMICGSKGETSRMVAPDKKKPENEMSFTNRDVEREDECGICLEPCTKIVLPNCCHAMCINCYRDWNTRSASCPFCRGNLKRVKSRDLWVLTCDNEVMDADLVADEDLVRFYLYLNSLPKDHPDALFFMFEVSTTILSKASSQQILQGNGSERADTRVYASKSSSKKLRKAKEAQKTASPQLVEGLPDEPNGIEDKSTATDSNSNLESRASVAIASRSSVLQACTVTSGFIALAGVVIRQGSNFASSQGWPIADCSSEISFDFEIWHLQLITGLVILISSSRFLLLKTWSDFAESSEASNQLVLTSLELLDYAFVAFLPGISEELLFRGALLPLIGINLTSATLLSAFSGIHICYLVLKLTKDVEEGLGAHKVQGDEIVTWCARITLFDSEIQKVIVEELSEFGYGYNACSRYHKL</sequence>
<evidence type="ECO:0000256" key="2">
    <source>
        <dbReference type="ARBA" id="ARBA00022771"/>
    </source>
</evidence>
<keyword evidence="3" id="KW-0862">Zinc</keyword>
<evidence type="ECO:0000256" key="1">
    <source>
        <dbReference type="ARBA" id="ARBA00022723"/>
    </source>
</evidence>
<dbReference type="PROSITE" id="PS50089">
    <property type="entry name" value="ZF_RING_2"/>
    <property type="match status" value="1"/>
</dbReference>
<dbReference type="PANTHER" id="PTHR15315:SF35">
    <property type="entry name" value="F21J9.10"/>
    <property type="match status" value="1"/>
</dbReference>
<dbReference type="InterPro" id="IPR013083">
    <property type="entry name" value="Znf_RING/FYVE/PHD"/>
</dbReference>
<comment type="caution">
    <text evidence="7">The sequence shown here is derived from an EMBL/GenBank/DDBJ whole genome shotgun (WGS) entry which is preliminary data.</text>
</comment>
<dbReference type="PROSITE" id="PS00518">
    <property type="entry name" value="ZF_RING_1"/>
    <property type="match status" value="1"/>
</dbReference>
<keyword evidence="8" id="KW-1185">Reference proteome</keyword>